<dbReference type="SMART" id="SM00382">
    <property type="entry name" value="AAA"/>
    <property type="match status" value="1"/>
</dbReference>
<dbReference type="Proteomes" id="UP001519295">
    <property type="component" value="Unassembled WGS sequence"/>
</dbReference>
<dbReference type="InterPro" id="IPR003593">
    <property type="entry name" value="AAA+_ATPase"/>
</dbReference>
<dbReference type="PANTHER" id="PTHR42939">
    <property type="entry name" value="ABC TRANSPORTER ATP-BINDING PROTEIN ALBC-RELATED"/>
    <property type="match status" value="1"/>
</dbReference>
<gene>
    <name evidence="6" type="ORF">JOF36_006818</name>
</gene>
<evidence type="ECO:0000256" key="4">
    <source>
        <dbReference type="SAM" id="MobiDB-lite"/>
    </source>
</evidence>
<dbReference type="Pfam" id="PF00005">
    <property type="entry name" value="ABC_tran"/>
    <property type="match status" value="1"/>
</dbReference>
<evidence type="ECO:0000256" key="1">
    <source>
        <dbReference type="ARBA" id="ARBA00022448"/>
    </source>
</evidence>
<dbReference type="RefSeq" id="WP_307862722.1">
    <property type="nucleotide sequence ID" value="NZ_JAGINU010000001.1"/>
</dbReference>
<evidence type="ECO:0000259" key="5">
    <source>
        <dbReference type="PROSITE" id="PS50893"/>
    </source>
</evidence>
<evidence type="ECO:0000256" key="2">
    <source>
        <dbReference type="ARBA" id="ARBA00022741"/>
    </source>
</evidence>
<keyword evidence="3" id="KW-0067">ATP-binding</keyword>
<comment type="caution">
    <text evidence="6">The sequence shown here is derived from an EMBL/GenBank/DDBJ whole genome shotgun (WGS) entry which is preliminary data.</text>
</comment>
<dbReference type="EMBL" id="JAGINU010000001">
    <property type="protein sequence ID" value="MBP2371122.1"/>
    <property type="molecule type" value="Genomic_DNA"/>
</dbReference>
<dbReference type="PROSITE" id="PS50893">
    <property type="entry name" value="ABC_TRANSPORTER_2"/>
    <property type="match status" value="1"/>
</dbReference>
<evidence type="ECO:0000256" key="3">
    <source>
        <dbReference type="ARBA" id="ARBA00022840"/>
    </source>
</evidence>
<feature type="region of interest" description="Disordered" evidence="4">
    <location>
        <begin position="277"/>
        <end position="304"/>
    </location>
</feature>
<accession>A0ABS4W4H2</accession>
<evidence type="ECO:0000313" key="6">
    <source>
        <dbReference type="EMBL" id="MBP2371122.1"/>
    </source>
</evidence>
<dbReference type="InterPro" id="IPR051782">
    <property type="entry name" value="ABC_Transporter_VariousFunc"/>
</dbReference>
<reference evidence="6 7" key="1">
    <citation type="submission" date="2021-03" db="EMBL/GenBank/DDBJ databases">
        <title>Sequencing the genomes of 1000 actinobacteria strains.</title>
        <authorList>
            <person name="Klenk H.-P."/>
        </authorList>
    </citation>
    <scope>NUCLEOTIDE SEQUENCE [LARGE SCALE GENOMIC DNA]</scope>
    <source>
        <strain evidence="6 7">DSM 45256</strain>
    </source>
</reference>
<protein>
    <submittedName>
        <fullName evidence="6">ABC-type Mn2+/Zn2+ transport system ATPase subunit</fullName>
    </submittedName>
</protein>
<dbReference type="Gene3D" id="3.40.50.300">
    <property type="entry name" value="P-loop containing nucleotide triphosphate hydrolases"/>
    <property type="match status" value="1"/>
</dbReference>
<dbReference type="PROSITE" id="PS00211">
    <property type="entry name" value="ABC_TRANSPORTER_1"/>
    <property type="match status" value="1"/>
</dbReference>
<dbReference type="InterPro" id="IPR003439">
    <property type="entry name" value="ABC_transporter-like_ATP-bd"/>
</dbReference>
<sequence length="304" mass="31916">MEVVVRLVGIHHAYASGAVALQGVDLDVDGGVPTVLRGGNGAGKSTLLRIAAGAETPTEGVVEDRPAVVGYLPDRFPARLRLPPRRWLDHLARVRRLDPDVVADRADALLEALGYAGDDDEPMAELSKGNAQKIGLVQAMACDPGLLVLDEPWSGLDDDAADALTGLLADRTGATLVTDHTGTALDLPGARVHRLRRGRLATASDPESVPLPAAPPPGAMMRIDMACAGDPRPLLERVLPPARVEGAAPGRFTVRVPAPESDAWLGAAIAAGCAVRSVRPVRPGQEASRPTQRSGPHRFEEPLP</sequence>
<dbReference type="SUPFAM" id="SSF52540">
    <property type="entry name" value="P-loop containing nucleoside triphosphate hydrolases"/>
    <property type="match status" value="1"/>
</dbReference>
<keyword evidence="7" id="KW-1185">Reference proteome</keyword>
<organism evidence="6 7">
    <name type="scientific">Pseudonocardia parietis</name>
    <dbReference type="NCBI Taxonomy" id="570936"/>
    <lineage>
        <taxon>Bacteria</taxon>
        <taxon>Bacillati</taxon>
        <taxon>Actinomycetota</taxon>
        <taxon>Actinomycetes</taxon>
        <taxon>Pseudonocardiales</taxon>
        <taxon>Pseudonocardiaceae</taxon>
        <taxon>Pseudonocardia</taxon>
    </lineage>
</organism>
<keyword evidence="1" id="KW-0813">Transport</keyword>
<name>A0ABS4W4H2_9PSEU</name>
<proteinExistence type="predicted"/>
<dbReference type="InterPro" id="IPR027417">
    <property type="entry name" value="P-loop_NTPase"/>
</dbReference>
<feature type="domain" description="ABC transporter" evidence="5">
    <location>
        <begin position="5"/>
        <end position="222"/>
    </location>
</feature>
<dbReference type="InterPro" id="IPR017871">
    <property type="entry name" value="ABC_transporter-like_CS"/>
</dbReference>
<keyword evidence="2" id="KW-0547">Nucleotide-binding</keyword>
<evidence type="ECO:0000313" key="7">
    <source>
        <dbReference type="Proteomes" id="UP001519295"/>
    </source>
</evidence>
<dbReference type="PANTHER" id="PTHR42939:SF1">
    <property type="entry name" value="ABC TRANSPORTER ATP-BINDING PROTEIN ALBC-RELATED"/>
    <property type="match status" value="1"/>
</dbReference>